<evidence type="ECO:0000313" key="6">
    <source>
        <dbReference type="Proteomes" id="UP001059745"/>
    </source>
</evidence>
<name>A0AB38TZG6_BURGA</name>
<feature type="transmembrane region" description="Helical" evidence="2">
    <location>
        <begin position="47"/>
        <end position="69"/>
    </location>
</feature>
<keyword evidence="2" id="KW-0472">Membrane</keyword>
<evidence type="ECO:0000256" key="1">
    <source>
        <dbReference type="SAM" id="MobiDB-lite"/>
    </source>
</evidence>
<dbReference type="Pfam" id="PF11394">
    <property type="entry name" value="Tla3_N"/>
    <property type="match status" value="1"/>
</dbReference>
<dbReference type="Proteomes" id="UP001059745">
    <property type="component" value="Chromosome 2"/>
</dbReference>
<dbReference type="RefSeq" id="WP_186048361.1">
    <property type="nucleotide sequence ID" value="NZ_CADEYF010000002.1"/>
</dbReference>
<evidence type="ECO:0000259" key="3">
    <source>
        <dbReference type="Pfam" id="PF11394"/>
    </source>
</evidence>
<dbReference type="EMBL" id="CP104215">
    <property type="protein sequence ID" value="UWX72870.1"/>
    <property type="molecule type" value="Genomic_DNA"/>
</dbReference>
<dbReference type="Pfam" id="PF20995">
    <property type="entry name" value="Tla3_C"/>
    <property type="match status" value="1"/>
</dbReference>
<feature type="region of interest" description="Disordered" evidence="1">
    <location>
        <begin position="548"/>
        <end position="569"/>
    </location>
</feature>
<feature type="transmembrane region" description="Helical" evidence="2">
    <location>
        <begin position="7"/>
        <end position="27"/>
    </location>
</feature>
<sequence length="569" mass="61241">MITRPRIWPYAIAFAVAAIAWLLLVMARHYSYWETTGREMPDMASSIRNGVVVALGLAVLAYGLSVAWVHRSAAKTPAEPAAQAQAAAAGAAPGESHAALAHGFNGASALLARKGPQAVLEVRGLGAVTGYETNQEIWAKIVQKADNHASYLSSNPEDYPDSEDARLDDMRVSITTSFKLGARHAVEYWPVPVIVWGPAKNAHNAYRAAMNIADSRQKAGLGVTLFLWQEDANGDDGAAMLEKLFDFFDAHPDVPAALVYSLDGSTMRSLLGAPGSGGAAPAAHARPALPDSIVAMLVSRSDRVDRLVRPFAVEQTEQIDRTHGEYDVVKLWNFYWDKNDDRGPEGFDAHYRKQAKAAGVDDPDSIGTMTASWWQAQLPAFWKTIGNQGPGQFTTSSYLPVRWTNWQLRQFDDAPLLGYLHRPVDVKLTDDHGQPLKTAAQAAALKAGWEQAVAALPQGREPRRVFYDTTADRLWVVPLNQALAQVGAGAPSLDDVKEGYDIGARIGNTGVSSPLVQIGLGLIAGYDDGGASATVNRRPNGTASIVMVSPPEDGNKAAWQQKTGGSPFK</sequence>
<evidence type="ECO:0000259" key="4">
    <source>
        <dbReference type="Pfam" id="PF20995"/>
    </source>
</evidence>
<dbReference type="InterPro" id="IPR048303">
    <property type="entry name" value="Tla3_C"/>
</dbReference>
<feature type="domain" description="Type VI lipase adapter protein Tla3 N-terminal" evidence="3">
    <location>
        <begin position="119"/>
        <end position="275"/>
    </location>
</feature>
<proteinExistence type="predicted"/>
<dbReference type="AlphaFoldDB" id="A0AB38TZG6"/>
<feature type="compositionally biased region" description="Polar residues" evidence="1">
    <location>
        <begin position="558"/>
        <end position="569"/>
    </location>
</feature>
<accession>A0AB38TZG6</accession>
<evidence type="ECO:0000256" key="2">
    <source>
        <dbReference type="SAM" id="Phobius"/>
    </source>
</evidence>
<dbReference type="GeneID" id="66461072"/>
<feature type="domain" description="Type VI lipase adapter protein Tla3 C-terminal" evidence="4">
    <location>
        <begin position="417"/>
        <end position="550"/>
    </location>
</feature>
<evidence type="ECO:0000313" key="5">
    <source>
        <dbReference type="EMBL" id="UWX72870.1"/>
    </source>
</evidence>
<organism evidence="5 6">
    <name type="scientific">Burkholderia gladioli</name>
    <name type="common">Pseudomonas marginata</name>
    <name type="synonym">Phytomonas marginata</name>
    <dbReference type="NCBI Taxonomy" id="28095"/>
    <lineage>
        <taxon>Bacteria</taxon>
        <taxon>Pseudomonadati</taxon>
        <taxon>Pseudomonadota</taxon>
        <taxon>Betaproteobacteria</taxon>
        <taxon>Burkholderiales</taxon>
        <taxon>Burkholderiaceae</taxon>
        <taxon>Burkholderia</taxon>
    </lineage>
</organism>
<keyword evidence="2" id="KW-1133">Transmembrane helix</keyword>
<dbReference type="InterPro" id="IPR021531">
    <property type="entry name" value="Tla3_N"/>
</dbReference>
<reference evidence="5" key="1">
    <citation type="submission" date="2022-09" db="EMBL/GenBank/DDBJ databases">
        <title>Genomic of Burkholderia gladioli.</title>
        <authorList>
            <person name="Wu H."/>
        </authorList>
    </citation>
    <scope>NUCLEOTIDE SEQUENCE</scope>
    <source>
        <strain evidence="5">ZN-S4</strain>
    </source>
</reference>
<protein>
    <submittedName>
        <fullName evidence="5">DUF2875 family protein</fullName>
    </submittedName>
</protein>
<gene>
    <name evidence="5" type="ORF">NYZ96_31155</name>
</gene>
<keyword evidence="2" id="KW-0812">Transmembrane</keyword>